<dbReference type="AlphaFoldDB" id="A0A814VNG9"/>
<dbReference type="Proteomes" id="UP000663828">
    <property type="component" value="Unassembled WGS sequence"/>
</dbReference>
<dbReference type="SUPFAM" id="SSF81321">
    <property type="entry name" value="Family A G protein-coupled receptor-like"/>
    <property type="match status" value="1"/>
</dbReference>
<dbReference type="GO" id="GO:0008528">
    <property type="term" value="F:G protein-coupled peptide receptor activity"/>
    <property type="evidence" value="ECO:0007669"/>
    <property type="project" value="TreeGrafter"/>
</dbReference>
<accession>A0A814VNG9</accession>
<evidence type="ECO:0000256" key="3">
    <source>
        <dbReference type="ARBA" id="ARBA00022692"/>
    </source>
</evidence>
<dbReference type="PANTHER" id="PTHR24230">
    <property type="entry name" value="G-PROTEIN COUPLED RECEPTOR"/>
    <property type="match status" value="1"/>
</dbReference>
<keyword evidence="5" id="KW-0297">G-protein coupled receptor</keyword>
<name>A0A814VNG9_ADIRI</name>
<organism evidence="12 13">
    <name type="scientific">Adineta ricciae</name>
    <name type="common">Rotifer</name>
    <dbReference type="NCBI Taxonomy" id="249248"/>
    <lineage>
        <taxon>Eukaryota</taxon>
        <taxon>Metazoa</taxon>
        <taxon>Spiralia</taxon>
        <taxon>Gnathifera</taxon>
        <taxon>Rotifera</taxon>
        <taxon>Eurotatoria</taxon>
        <taxon>Bdelloidea</taxon>
        <taxon>Adinetida</taxon>
        <taxon>Adinetidae</taxon>
        <taxon>Adineta</taxon>
    </lineage>
</organism>
<evidence type="ECO:0000256" key="2">
    <source>
        <dbReference type="ARBA" id="ARBA00022475"/>
    </source>
</evidence>
<dbReference type="Proteomes" id="UP000663852">
    <property type="component" value="Unassembled WGS sequence"/>
</dbReference>
<feature type="transmembrane region" description="Helical" evidence="9">
    <location>
        <begin position="186"/>
        <end position="209"/>
    </location>
</feature>
<keyword evidence="7" id="KW-0675">Receptor</keyword>
<evidence type="ECO:0000256" key="5">
    <source>
        <dbReference type="ARBA" id="ARBA00023040"/>
    </source>
</evidence>
<keyword evidence="2" id="KW-1003">Cell membrane</keyword>
<keyword evidence="13" id="KW-1185">Reference proteome</keyword>
<comment type="subcellular location">
    <subcellularLocation>
        <location evidence="1">Cell membrane</location>
        <topology evidence="1">Multi-pass membrane protein</topology>
    </subcellularLocation>
</comment>
<dbReference type="Gene3D" id="1.20.1070.10">
    <property type="entry name" value="Rhodopsin 7-helix transmembrane proteins"/>
    <property type="match status" value="1"/>
</dbReference>
<feature type="transmembrane region" description="Helical" evidence="9">
    <location>
        <begin position="20"/>
        <end position="45"/>
    </location>
</feature>
<evidence type="ECO:0000256" key="7">
    <source>
        <dbReference type="ARBA" id="ARBA00023170"/>
    </source>
</evidence>
<evidence type="ECO:0000313" key="12">
    <source>
        <dbReference type="EMBL" id="CAF1190435.1"/>
    </source>
</evidence>
<dbReference type="PROSITE" id="PS50262">
    <property type="entry name" value="G_PROTEIN_RECEP_F1_2"/>
    <property type="match status" value="1"/>
</dbReference>
<evidence type="ECO:0000256" key="8">
    <source>
        <dbReference type="ARBA" id="ARBA00023224"/>
    </source>
</evidence>
<dbReference type="Pfam" id="PF00001">
    <property type="entry name" value="7tm_1"/>
    <property type="match status" value="1"/>
</dbReference>
<dbReference type="OrthoDB" id="10014848at2759"/>
<dbReference type="GO" id="GO:0007218">
    <property type="term" value="P:neuropeptide signaling pathway"/>
    <property type="evidence" value="ECO:0007669"/>
    <property type="project" value="TreeGrafter"/>
</dbReference>
<protein>
    <recommendedName>
        <fullName evidence="10">G-protein coupled receptors family 1 profile domain-containing protein</fullName>
    </recommendedName>
</protein>
<keyword evidence="4 9" id="KW-1133">Transmembrane helix</keyword>
<dbReference type="InterPro" id="IPR000276">
    <property type="entry name" value="GPCR_Rhodpsn"/>
</dbReference>
<sequence length="322" mass="37773">MEDENTTVTEEVLSGDPIKFILLLTIEILSFPCTLLILSFLLFNWRSMIIKGLRNHFILSLVLVTFIYLTMDLPFTIQYYELGYDMHHSILFCLWWYWLDYTLVVICIFLTAAASIQRHVLIFHAHWLHQHRRRWLLHFVPILACVFYPGVFYLVVMSIHPCVYDESIYCSAPCYTDNIILFNLDWILNTAFPLLTIILANITLIVRVIRSMKKTRRRQSLTWKRQRKLTLQLIALSSLFVLGWAPSTVVSIVQSFALPTLFSDIPQLAYLNYLTYFVCPLQPFLCLFGLPELLKSLTTSFKFLRRRSRVNPVNTMQPVVMT</sequence>
<feature type="transmembrane region" description="Helical" evidence="9">
    <location>
        <begin position="273"/>
        <end position="294"/>
    </location>
</feature>
<keyword evidence="6 9" id="KW-0472">Membrane</keyword>
<dbReference type="EMBL" id="CAJNOR010001731">
    <property type="protein sequence ID" value="CAF1190435.1"/>
    <property type="molecule type" value="Genomic_DNA"/>
</dbReference>
<evidence type="ECO:0000256" key="9">
    <source>
        <dbReference type="SAM" id="Phobius"/>
    </source>
</evidence>
<evidence type="ECO:0000256" key="6">
    <source>
        <dbReference type="ARBA" id="ARBA00023136"/>
    </source>
</evidence>
<gene>
    <name evidence="11" type="ORF">EDS130_LOCUS1877</name>
    <name evidence="12" type="ORF">XAT740_LOCUS23082</name>
</gene>
<feature type="domain" description="G-protein coupled receptors family 1 profile" evidence="10">
    <location>
        <begin position="33"/>
        <end position="286"/>
    </location>
</feature>
<feature type="transmembrane region" description="Helical" evidence="9">
    <location>
        <begin position="57"/>
        <end position="75"/>
    </location>
</feature>
<evidence type="ECO:0000256" key="4">
    <source>
        <dbReference type="ARBA" id="ARBA00022989"/>
    </source>
</evidence>
<dbReference type="InterPro" id="IPR017452">
    <property type="entry name" value="GPCR_Rhodpsn_7TM"/>
</dbReference>
<feature type="transmembrane region" description="Helical" evidence="9">
    <location>
        <begin position="135"/>
        <end position="156"/>
    </location>
</feature>
<dbReference type="GO" id="GO:0005886">
    <property type="term" value="C:plasma membrane"/>
    <property type="evidence" value="ECO:0007669"/>
    <property type="project" value="UniProtKB-SubCell"/>
</dbReference>
<dbReference type="PANTHER" id="PTHR24230:SF75">
    <property type="entry name" value="RELAXIN FAMILY PEPTIDE RECEPTOR 3"/>
    <property type="match status" value="1"/>
</dbReference>
<evidence type="ECO:0000313" key="11">
    <source>
        <dbReference type="EMBL" id="CAF0743458.1"/>
    </source>
</evidence>
<keyword evidence="3 9" id="KW-0812">Transmembrane</keyword>
<evidence type="ECO:0000259" key="10">
    <source>
        <dbReference type="PROSITE" id="PS50262"/>
    </source>
</evidence>
<dbReference type="EMBL" id="CAJNOJ010000004">
    <property type="protein sequence ID" value="CAF0743458.1"/>
    <property type="molecule type" value="Genomic_DNA"/>
</dbReference>
<proteinExistence type="predicted"/>
<feature type="transmembrane region" description="Helical" evidence="9">
    <location>
        <begin position="229"/>
        <end position="253"/>
    </location>
</feature>
<dbReference type="CDD" id="cd00637">
    <property type="entry name" value="7tm_classA_rhodopsin-like"/>
    <property type="match status" value="1"/>
</dbReference>
<evidence type="ECO:0000313" key="13">
    <source>
        <dbReference type="Proteomes" id="UP000663828"/>
    </source>
</evidence>
<feature type="transmembrane region" description="Helical" evidence="9">
    <location>
        <begin position="95"/>
        <end position="114"/>
    </location>
</feature>
<reference evidence="12" key="1">
    <citation type="submission" date="2021-02" db="EMBL/GenBank/DDBJ databases">
        <authorList>
            <person name="Nowell W R."/>
        </authorList>
    </citation>
    <scope>NUCLEOTIDE SEQUENCE</scope>
</reference>
<comment type="caution">
    <text evidence="12">The sequence shown here is derived from an EMBL/GenBank/DDBJ whole genome shotgun (WGS) entry which is preliminary data.</text>
</comment>
<evidence type="ECO:0000256" key="1">
    <source>
        <dbReference type="ARBA" id="ARBA00004651"/>
    </source>
</evidence>
<keyword evidence="8" id="KW-0807">Transducer</keyword>